<evidence type="ECO:0000256" key="4">
    <source>
        <dbReference type="ARBA" id="ARBA00022764"/>
    </source>
</evidence>
<dbReference type="Pfam" id="PF17188">
    <property type="entry name" value="MucB_RseB_C"/>
    <property type="match status" value="1"/>
</dbReference>
<dbReference type="InterPro" id="IPR038484">
    <property type="entry name" value="MucB/RseB_C_sf"/>
</dbReference>
<feature type="domain" description="MucB/RseB C-terminal" evidence="6">
    <location>
        <begin position="192"/>
        <end position="288"/>
    </location>
</feature>
<dbReference type="CDD" id="cd16327">
    <property type="entry name" value="RseB"/>
    <property type="match status" value="1"/>
</dbReference>
<dbReference type="InterPro" id="IPR033434">
    <property type="entry name" value="MucB/RseB_N"/>
</dbReference>
<dbReference type="GO" id="GO:0030288">
    <property type="term" value="C:outer membrane-bounded periplasmic space"/>
    <property type="evidence" value="ECO:0007669"/>
    <property type="project" value="TreeGrafter"/>
</dbReference>
<comment type="subcellular location">
    <subcellularLocation>
        <location evidence="1">Periplasm</location>
    </subcellularLocation>
</comment>
<evidence type="ECO:0000256" key="3">
    <source>
        <dbReference type="ARBA" id="ARBA00022729"/>
    </source>
</evidence>
<gene>
    <name evidence="7" type="ORF">A2637_05560</name>
</gene>
<proteinExistence type="inferred from homology"/>
<organism evidence="7 8">
    <name type="scientific">Candidatus Muproteobacteria bacterium RIFCSPHIGHO2_01_FULL_65_16</name>
    <dbReference type="NCBI Taxonomy" id="1817764"/>
    <lineage>
        <taxon>Bacteria</taxon>
        <taxon>Pseudomonadati</taxon>
        <taxon>Pseudomonadota</taxon>
        <taxon>Candidatus Muproteobacteria</taxon>
    </lineage>
</organism>
<dbReference type="EMBL" id="MFSY01000028">
    <property type="protein sequence ID" value="OGI47122.1"/>
    <property type="molecule type" value="Genomic_DNA"/>
</dbReference>
<dbReference type="PIRSF" id="PIRSF005427">
    <property type="entry name" value="RseB"/>
    <property type="match status" value="1"/>
</dbReference>
<dbReference type="AlphaFoldDB" id="A0A1F6TPU5"/>
<keyword evidence="3" id="KW-0732">Signal</keyword>
<comment type="caution">
    <text evidence="7">The sequence shown here is derived from an EMBL/GenBank/DDBJ whole genome shotgun (WGS) entry which is preliminary data.</text>
</comment>
<dbReference type="PANTHER" id="PTHR38782:SF1">
    <property type="entry name" value="SIGMA-E FACTOR REGULATORY PROTEIN RSEB"/>
    <property type="match status" value="1"/>
</dbReference>
<evidence type="ECO:0000256" key="1">
    <source>
        <dbReference type="ARBA" id="ARBA00004418"/>
    </source>
</evidence>
<dbReference type="InterPro" id="IPR005588">
    <property type="entry name" value="MucB_RseB"/>
</dbReference>
<feature type="domain" description="MucB/RseB N-terminal" evidence="5">
    <location>
        <begin position="1"/>
        <end position="170"/>
    </location>
</feature>
<sequence length="292" mass="32211">MDQAGRRLNYEGAFVYQHGDRLEAMRIVHKVANGSVRERLVALNGAAREIIRTEREVLCYLPDENSVVVEHRKADSLGFPAIRPERLPELEKYYQMRLGKTGRVAGRPAQVVIILARDGYRYGYRLWADQETGLPLKADLLADDEKTIEQFMFAHINIGVAIPASALAPSTPGKGLTWHRERAVEDSAAATQPERWQAGRLPEGFRLSKRLVRKVPALNKVVEHLVYSDGLATVSVFIEKPEPGARPEMLGPSRMGAVHAFGARVDDHHVTAVGEVPAATVALIGGSMAPLE</sequence>
<evidence type="ECO:0008006" key="9">
    <source>
        <dbReference type="Google" id="ProtNLM"/>
    </source>
</evidence>
<reference evidence="7 8" key="1">
    <citation type="journal article" date="2016" name="Nat. Commun.">
        <title>Thousands of microbial genomes shed light on interconnected biogeochemical processes in an aquifer system.</title>
        <authorList>
            <person name="Anantharaman K."/>
            <person name="Brown C.T."/>
            <person name="Hug L.A."/>
            <person name="Sharon I."/>
            <person name="Castelle C.J."/>
            <person name="Probst A.J."/>
            <person name="Thomas B.C."/>
            <person name="Singh A."/>
            <person name="Wilkins M.J."/>
            <person name="Karaoz U."/>
            <person name="Brodie E.L."/>
            <person name="Williams K.H."/>
            <person name="Hubbard S.S."/>
            <person name="Banfield J.F."/>
        </authorList>
    </citation>
    <scope>NUCLEOTIDE SEQUENCE [LARGE SCALE GENOMIC DNA]</scope>
</reference>
<comment type="similarity">
    <text evidence="2">Belongs to the RseB family.</text>
</comment>
<dbReference type="Gene3D" id="3.30.200.100">
    <property type="entry name" value="MucB/RseB, C-terminal domain"/>
    <property type="match status" value="1"/>
</dbReference>
<protein>
    <recommendedName>
        <fullName evidence="9">Transcriptional regulator</fullName>
    </recommendedName>
</protein>
<dbReference type="GO" id="GO:0045152">
    <property type="term" value="F:antisigma factor binding"/>
    <property type="evidence" value="ECO:0007669"/>
    <property type="project" value="TreeGrafter"/>
</dbReference>
<dbReference type="InterPro" id="IPR033436">
    <property type="entry name" value="MucB/RseB_C"/>
</dbReference>
<evidence type="ECO:0000313" key="8">
    <source>
        <dbReference type="Proteomes" id="UP000179360"/>
    </source>
</evidence>
<dbReference type="Proteomes" id="UP000179360">
    <property type="component" value="Unassembled WGS sequence"/>
</dbReference>
<keyword evidence="4" id="KW-0574">Periplasm</keyword>
<name>A0A1F6TPU5_9PROT</name>
<dbReference type="GO" id="GO:0032885">
    <property type="term" value="P:regulation of polysaccharide biosynthetic process"/>
    <property type="evidence" value="ECO:0007669"/>
    <property type="project" value="TreeGrafter"/>
</dbReference>
<evidence type="ECO:0000259" key="5">
    <source>
        <dbReference type="Pfam" id="PF03888"/>
    </source>
</evidence>
<accession>A0A1F6TPU5</accession>
<dbReference type="Pfam" id="PF03888">
    <property type="entry name" value="MucB_RseB"/>
    <property type="match status" value="1"/>
</dbReference>
<evidence type="ECO:0000259" key="6">
    <source>
        <dbReference type="Pfam" id="PF17188"/>
    </source>
</evidence>
<dbReference type="STRING" id="1817764.A2637_05560"/>
<evidence type="ECO:0000313" key="7">
    <source>
        <dbReference type="EMBL" id="OGI47122.1"/>
    </source>
</evidence>
<evidence type="ECO:0000256" key="2">
    <source>
        <dbReference type="ARBA" id="ARBA00008150"/>
    </source>
</evidence>
<dbReference type="PANTHER" id="PTHR38782">
    <property type="match status" value="1"/>
</dbReference>
<dbReference type="Gene3D" id="2.50.20.10">
    <property type="entry name" value="Lipoprotein localisation LolA/LolB/LppX"/>
    <property type="match status" value="1"/>
</dbReference>